<evidence type="ECO:0000313" key="2">
    <source>
        <dbReference type="Proteomes" id="UP000199542"/>
    </source>
</evidence>
<organism evidence="1 2">
    <name type="scientific">Rhizobium mongolense subsp. loessense</name>
    <dbReference type="NCBI Taxonomy" id="158890"/>
    <lineage>
        <taxon>Bacteria</taxon>
        <taxon>Pseudomonadati</taxon>
        <taxon>Pseudomonadota</taxon>
        <taxon>Alphaproteobacteria</taxon>
        <taxon>Hyphomicrobiales</taxon>
        <taxon>Rhizobiaceae</taxon>
        <taxon>Rhizobium/Agrobacterium group</taxon>
        <taxon>Rhizobium</taxon>
    </lineage>
</organism>
<dbReference type="RefSeq" id="WP_092585269.1">
    <property type="nucleotide sequence ID" value="NZ_FMTM01000003.1"/>
</dbReference>
<sequence>MMNAMPRFDVICDPMNQWIVWDHVTESPASFGGQILDGLDEQEAGRLAEVMNELHRSQQALADRNGKRSVR</sequence>
<evidence type="ECO:0000313" key="1">
    <source>
        <dbReference type="EMBL" id="SCW55775.1"/>
    </source>
</evidence>
<dbReference type="Proteomes" id="UP000199542">
    <property type="component" value="Unassembled WGS sequence"/>
</dbReference>
<reference evidence="1 2" key="1">
    <citation type="submission" date="2016-10" db="EMBL/GenBank/DDBJ databases">
        <authorList>
            <person name="de Groot N.N."/>
        </authorList>
    </citation>
    <scope>NUCLEOTIDE SEQUENCE [LARGE SCALE GENOMIC DNA]</scope>
    <source>
        <strain evidence="1 2">CGMCC 1.3401</strain>
    </source>
</reference>
<name>A0A1G4RH21_9HYPH</name>
<accession>A0A1G4RH21</accession>
<dbReference type="AlphaFoldDB" id="A0A1G4RH21"/>
<gene>
    <name evidence="1" type="ORF">SAMN02927900_02615</name>
</gene>
<dbReference type="EMBL" id="FMTM01000003">
    <property type="protein sequence ID" value="SCW55775.1"/>
    <property type="molecule type" value="Genomic_DNA"/>
</dbReference>
<protein>
    <submittedName>
        <fullName evidence="1">Uncharacterized protein</fullName>
    </submittedName>
</protein>
<proteinExistence type="predicted"/>